<evidence type="ECO:0000313" key="2">
    <source>
        <dbReference type="EMBL" id="TNN81544.1"/>
    </source>
</evidence>
<organism evidence="2 3">
    <name type="scientific">Liparis tanakae</name>
    <name type="common">Tanaka's snailfish</name>
    <dbReference type="NCBI Taxonomy" id="230148"/>
    <lineage>
        <taxon>Eukaryota</taxon>
        <taxon>Metazoa</taxon>
        <taxon>Chordata</taxon>
        <taxon>Craniata</taxon>
        <taxon>Vertebrata</taxon>
        <taxon>Euteleostomi</taxon>
        <taxon>Actinopterygii</taxon>
        <taxon>Neopterygii</taxon>
        <taxon>Teleostei</taxon>
        <taxon>Neoteleostei</taxon>
        <taxon>Acanthomorphata</taxon>
        <taxon>Eupercaria</taxon>
        <taxon>Perciformes</taxon>
        <taxon>Cottioidei</taxon>
        <taxon>Cottales</taxon>
        <taxon>Liparidae</taxon>
        <taxon>Liparis</taxon>
    </lineage>
</organism>
<sequence>MMSGHQAPSPSPLSKSSLKSRKKEDERSGIMWDNSKKNLSRSSLSSVFDSYSDPIPDSLNRSSSRAPKICSPSGELSSGAPSLGVSPVSWPCSWMSSPREEKRKHSSRTPVLSPRGLVSVAQVPGEQGSRRAETQGLSLVWIWG</sequence>
<comment type="caution">
    <text evidence="2">The sequence shown here is derived from an EMBL/GenBank/DDBJ whole genome shotgun (WGS) entry which is preliminary data.</text>
</comment>
<dbReference type="Proteomes" id="UP000314294">
    <property type="component" value="Unassembled WGS sequence"/>
</dbReference>
<dbReference type="EMBL" id="SRLO01000046">
    <property type="protein sequence ID" value="TNN81544.1"/>
    <property type="molecule type" value="Genomic_DNA"/>
</dbReference>
<gene>
    <name evidence="2" type="ORF">EYF80_008316</name>
</gene>
<feature type="region of interest" description="Disordered" evidence="1">
    <location>
        <begin position="55"/>
        <end position="130"/>
    </location>
</feature>
<evidence type="ECO:0000256" key="1">
    <source>
        <dbReference type="SAM" id="MobiDB-lite"/>
    </source>
</evidence>
<name>A0A4Z2IVH6_9TELE</name>
<accession>A0A4Z2IVH6</accession>
<feature type="region of interest" description="Disordered" evidence="1">
    <location>
        <begin position="1"/>
        <end position="43"/>
    </location>
</feature>
<dbReference type="AlphaFoldDB" id="A0A4Z2IVH6"/>
<evidence type="ECO:0000313" key="3">
    <source>
        <dbReference type="Proteomes" id="UP000314294"/>
    </source>
</evidence>
<protein>
    <submittedName>
        <fullName evidence="2">Uncharacterized protein</fullName>
    </submittedName>
</protein>
<reference evidence="2 3" key="1">
    <citation type="submission" date="2019-03" db="EMBL/GenBank/DDBJ databases">
        <title>First draft genome of Liparis tanakae, snailfish: a comprehensive survey of snailfish specific genes.</title>
        <authorList>
            <person name="Kim W."/>
            <person name="Song I."/>
            <person name="Jeong J.-H."/>
            <person name="Kim D."/>
            <person name="Kim S."/>
            <person name="Ryu S."/>
            <person name="Song J.Y."/>
            <person name="Lee S.K."/>
        </authorList>
    </citation>
    <scope>NUCLEOTIDE SEQUENCE [LARGE SCALE GENOMIC DNA]</scope>
    <source>
        <tissue evidence="2">Muscle</tissue>
    </source>
</reference>
<proteinExistence type="predicted"/>
<keyword evidence="3" id="KW-1185">Reference proteome</keyword>